<evidence type="ECO:0000256" key="4">
    <source>
        <dbReference type="ARBA" id="ARBA00022989"/>
    </source>
</evidence>
<evidence type="ECO:0000256" key="7">
    <source>
        <dbReference type="SAM" id="Phobius"/>
    </source>
</evidence>
<proteinExistence type="inferred from homology"/>
<organism evidence="8 9">
    <name type="scientific">Xenopus laevis</name>
    <name type="common">African clawed frog</name>
    <dbReference type="NCBI Taxonomy" id="8355"/>
    <lineage>
        <taxon>Eukaryota</taxon>
        <taxon>Metazoa</taxon>
        <taxon>Chordata</taxon>
        <taxon>Craniata</taxon>
        <taxon>Vertebrata</taxon>
        <taxon>Euteleostomi</taxon>
        <taxon>Amphibia</taxon>
        <taxon>Batrachia</taxon>
        <taxon>Anura</taxon>
        <taxon>Pipoidea</taxon>
        <taxon>Pipidae</taxon>
        <taxon>Xenopodinae</taxon>
        <taxon>Xenopus</taxon>
        <taxon>Xenopus</taxon>
    </lineage>
</organism>
<feature type="transmembrane region" description="Helical" evidence="7">
    <location>
        <begin position="166"/>
        <end position="189"/>
    </location>
</feature>
<dbReference type="PaxDb" id="8355-A0A1L8FME3"/>
<accession>A0A1L8FME3</accession>
<feature type="compositionally biased region" description="Acidic residues" evidence="6">
    <location>
        <begin position="247"/>
        <end position="256"/>
    </location>
</feature>
<evidence type="ECO:0000256" key="5">
    <source>
        <dbReference type="ARBA" id="ARBA00023136"/>
    </source>
</evidence>
<dbReference type="OrthoDB" id="10071849at2759"/>
<dbReference type="InterPro" id="IPR007237">
    <property type="entry name" value="CD20-like"/>
</dbReference>
<dbReference type="GeneID" id="108696584"/>
<keyword evidence="5 7" id="KW-0472">Membrane</keyword>
<feature type="transmembrane region" description="Helical" evidence="7">
    <location>
        <begin position="78"/>
        <end position="105"/>
    </location>
</feature>
<protein>
    <submittedName>
        <fullName evidence="9">Membrane-spanning 4-domains subfamily A member 4A</fullName>
    </submittedName>
</protein>
<dbReference type="Proteomes" id="UP000186698">
    <property type="component" value="Chromosome 7L"/>
</dbReference>
<name>A0A1L8FME3_XENLA</name>
<dbReference type="RefSeq" id="XP_018081571.1">
    <property type="nucleotide sequence ID" value="XM_018226082.2"/>
</dbReference>
<dbReference type="PANTHER" id="PTHR23320:SF128">
    <property type="entry name" value="MEMBRANE-SPANNING 4-DOMAINS SUBFAMILY A MEMBER 4A"/>
    <property type="match status" value="1"/>
</dbReference>
<evidence type="ECO:0000256" key="2">
    <source>
        <dbReference type="ARBA" id="ARBA00009565"/>
    </source>
</evidence>
<feature type="region of interest" description="Disordered" evidence="6">
    <location>
        <begin position="15"/>
        <end position="36"/>
    </location>
</feature>
<keyword evidence="3 7" id="KW-0812">Transmembrane</keyword>
<gene>
    <name evidence="9" type="primary">LOC108696584</name>
</gene>
<keyword evidence="8" id="KW-1185">Reference proteome</keyword>
<evidence type="ECO:0000313" key="8">
    <source>
        <dbReference type="Proteomes" id="UP000186698"/>
    </source>
</evidence>
<reference evidence="9" key="1">
    <citation type="submission" date="2025-08" db="UniProtKB">
        <authorList>
            <consortium name="RefSeq"/>
        </authorList>
    </citation>
    <scope>IDENTIFICATION</scope>
    <source>
        <strain evidence="9">J_2021</strain>
        <tissue evidence="9">Erythrocytes</tissue>
    </source>
</reference>
<dbReference type="InterPro" id="IPR030417">
    <property type="entry name" value="MS4A"/>
</dbReference>
<feature type="transmembrane region" description="Helical" evidence="7">
    <location>
        <begin position="51"/>
        <end position="72"/>
    </location>
</feature>
<dbReference type="AlphaFoldDB" id="A0A1L8FME3"/>
<evidence type="ECO:0000256" key="6">
    <source>
        <dbReference type="SAM" id="MobiDB-lite"/>
    </source>
</evidence>
<evidence type="ECO:0000256" key="1">
    <source>
        <dbReference type="ARBA" id="ARBA00004141"/>
    </source>
</evidence>
<comment type="similarity">
    <text evidence="2">Belongs to the MS4A family.</text>
</comment>
<dbReference type="OMA" id="CRTMCLR"/>
<dbReference type="PANTHER" id="PTHR23320">
    <property type="entry name" value="MEMBRANE-SPANNING 4-DOMAINS SUBFAMILY A MS4A -RELATED"/>
    <property type="match status" value="1"/>
</dbReference>
<feature type="transmembrane region" description="Helical" evidence="7">
    <location>
        <begin position="117"/>
        <end position="141"/>
    </location>
</feature>
<dbReference type="KEGG" id="xla:108696584"/>
<keyword evidence="4 7" id="KW-1133">Transmembrane helix</keyword>
<comment type="subcellular location">
    <subcellularLocation>
        <location evidence="1">Membrane</location>
        <topology evidence="1">Multi-pass membrane protein</topology>
    </subcellularLocation>
</comment>
<dbReference type="Pfam" id="PF04103">
    <property type="entry name" value="CD20"/>
    <property type="match status" value="1"/>
</dbReference>
<sequence length="256" mass="28249">MASIQTDDSSFVVISQKGTQDNSEDRTDQNTRGPQDLPESLKLFFSGEPEALGVTQIFTAITLFLCAIIWGITESYAFQLLFSTGVSLVSGLMCILAGSLSVAASNRPTIAKVKASLVLNILSSIVAFLAILNFIVVLLFFNYIHHGMHTNYCKCYQENSSCEGRFSTWTVMFGITIIVLFCNILEFCISTSTSVFACRTMCLRSFNEVKVVVYQRATTNIGHSSTAAVENRLSEDDETCTTRLSQQDDENDAKKE</sequence>
<dbReference type="Bgee" id="108696584">
    <property type="expression patterns" value="Expressed in spleen and 13 other cell types or tissues"/>
</dbReference>
<dbReference type="GO" id="GO:0016020">
    <property type="term" value="C:membrane"/>
    <property type="evidence" value="ECO:0007669"/>
    <property type="project" value="UniProtKB-SubCell"/>
</dbReference>
<evidence type="ECO:0000313" key="9">
    <source>
        <dbReference type="RefSeq" id="XP_018081571.1"/>
    </source>
</evidence>
<evidence type="ECO:0000256" key="3">
    <source>
        <dbReference type="ARBA" id="ARBA00022692"/>
    </source>
</evidence>
<feature type="region of interest" description="Disordered" evidence="6">
    <location>
        <begin position="235"/>
        <end position="256"/>
    </location>
</feature>